<evidence type="ECO:0000313" key="5">
    <source>
        <dbReference type="Proteomes" id="UP000249396"/>
    </source>
</evidence>
<evidence type="ECO:0000313" key="4">
    <source>
        <dbReference type="EMBL" id="PZN78802.1"/>
    </source>
</evidence>
<sequence>MEQISTTQPEGSVATYVYCFSLAGISPPVGAGVDENRPTQVLTVGGLSAVVSWVALEDFTGATGEANLQDIAWLGPRACRHAVVVEQVMAVAPVFPLPFGTLFSSLTVLEQEINRRSGEISAVLEKVAGCQEWSVLGSLDRNAAVDYRLVDGLQSGRLKLPDAIGRRHLEEQKIRRQLASDLDDWLSERLESLQQELAGFARDFRQRRLTENKVSHWAFLVPEGQVEAFQIKLGQMTREQEAFGLALRLTGPWPPYTFSQSAQ</sequence>
<proteinExistence type="inferred from homology"/>
<comment type="caution">
    <text evidence="4">The sequence shown here is derived from an EMBL/GenBank/DDBJ whole genome shotgun (WGS) entry which is preliminary data.</text>
</comment>
<protein>
    <recommendedName>
        <fullName evidence="6">Gas vesicle synthesis GvpLGvpF</fullName>
    </recommendedName>
</protein>
<dbReference type="EMBL" id="QJPH01000313">
    <property type="protein sequence ID" value="PZN78802.1"/>
    <property type="molecule type" value="Genomic_DNA"/>
</dbReference>
<gene>
    <name evidence="4" type="ORF">DM484_12235</name>
</gene>
<name>A0A2W4R4D9_9GAMM</name>
<evidence type="ECO:0000256" key="3">
    <source>
        <dbReference type="ARBA" id="ARBA00035643"/>
    </source>
</evidence>
<dbReference type="PANTHER" id="PTHR36852">
    <property type="entry name" value="PROTEIN GVPL 2"/>
    <property type="match status" value="1"/>
</dbReference>
<evidence type="ECO:0008006" key="6">
    <source>
        <dbReference type="Google" id="ProtNLM"/>
    </source>
</evidence>
<keyword evidence="1" id="KW-0304">Gas vesicle</keyword>
<dbReference type="Pfam" id="PF06386">
    <property type="entry name" value="GvpL_GvpF"/>
    <property type="match status" value="1"/>
</dbReference>
<organism evidence="4 5">
    <name type="scientific">Candidatus Methylumidiphilus alinenensis</name>
    <dbReference type="NCBI Taxonomy" id="2202197"/>
    <lineage>
        <taxon>Bacteria</taxon>
        <taxon>Pseudomonadati</taxon>
        <taxon>Pseudomonadota</taxon>
        <taxon>Gammaproteobacteria</taxon>
        <taxon>Methylococcales</taxon>
        <taxon>Candidatus Methylumidiphilus</taxon>
    </lineage>
</organism>
<evidence type="ECO:0000256" key="1">
    <source>
        <dbReference type="ARBA" id="ARBA00022987"/>
    </source>
</evidence>
<dbReference type="PANTHER" id="PTHR36852:SF1">
    <property type="entry name" value="PROTEIN GVPL 2"/>
    <property type="match status" value="1"/>
</dbReference>
<comment type="subcellular location">
    <subcellularLocation>
        <location evidence="2">Gas vesicle</location>
    </subcellularLocation>
</comment>
<dbReference type="Proteomes" id="UP000249396">
    <property type="component" value="Unassembled WGS sequence"/>
</dbReference>
<dbReference type="InterPro" id="IPR009430">
    <property type="entry name" value="GvpL/GvpF"/>
</dbReference>
<evidence type="ECO:0000256" key="2">
    <source>
        <dbReference type="ARBA" id="ARBA00035108"/>
    </source>
</evidence>
<reference evidence="4 5" key="1">
    <citation type="journal article" date="2018" name="Aquat. Microb. Ecol.">
        <title>Gammaproteobacterial methanotrophs dominate.</title>
        <authorList>
            <person name="Rissanen A.J."/>
            <person name="Saarenheimo J."/>
            <person name="Tiirola M."/>
            <person name="Peura S."/>
            <person name="Aalto S.L."/>
            <person name="Karvinen A."/>
            <person name="Nykanen H."/>
        </authorList>
    </citation>
    <scope>NUCLEOTIDE SEQUENCE [LARGE SCALE GENOMIC DNA]</scope>
    <source>
        <strain evidence="4">AMbin10</strain>
    </source>
</reference>
<comment type="similarity">
    <text evidence="3">Belongs to the gas vesicle GvpF/GvpL family.</text>
</comment>
<accession>A0A2W4R4D9</accession>
<dbReference type="GO" id="GO:0031412">
    <property type="term" value="P:gas vesicle organization"/>
    <property type="evidence" value="ECO:0007669"/>
    <property type="project" value="InterPro"/>
</dbReference>
<dbReference type="GO" id="GO:0031411">
    <property type="term" value="C:gas vesicle"/>
    <property type="evidence" value="ECO:0007669"/>
    <property type="project" value="UniProtKB-SubCell"/>
</dbReference>
<dbReference type="AlphaFoldDB" id="A0A2W4R4D9"/>